<dbReference type="Proteomes" id="UP000516230">
    <property type="component" value="Chromosome"/>
</dbReference>
<keyword evidence="2" id="KW-1133">Transmembrane helix</keyword>
<protein>
    <recommendedName>
        <fullName evidence="5">Intein C-terminal splicing domain-containing protein</fullName>
    </recommendedName>
</protein>
<dbReference type="SUPFAM" id="SSF51294">
    <property type="entry name" value="Hedgehog/intein (Hint) domain"/>
    <property type="match status" value="1"/>
</dbReference>
<gene>
    <name evidence="3" type="ORF">IAG43_20420</name>
</gene>
<evidence type="ECO:0000256" key="2">
    <source>
        <dbReference type="SAM" id="Phobius"/>
    </source>
</evidence>
<evidence type="ECO:0008006" key="5">
    <source>
        <dbReference type="Google" id="ProtNLM"/>
    </source>
</evidence>
<feature type="compositionally biased region" description="Basic and acidic residues" evidence="1">
    <location>
        <begin position="89"/>
        <end position="101"/>
    </location>
</feature>
<dbReference type="InterPro" id="IPR036844">
    <property type="entry name" value="Hint_dom_sf"/>
</dbReference>
<dbReference type="AlphaFoldDB" id="A0A7H0HWY2"/>
<feature type="compositionally biased region" description="Low complexity" evidence="1">
    <location>
        <begin position="104"/>
        <end position="116"/>
    </location>
</feature>
<dbReference type="EMBL" id="CP060825">
    <property type="protein sequence ID" value="QNP65048.1"/>
    <property type="molecule type" value="Genomic_DNA"/>
</dbReference>
<feature type="transmembrane region" description="Helical" evidence="2">
    <location>
        <begin position="42"/>
        <end position="64"/>
    </location>
</feature>
<dbReference type="CDD" id="cd00081">
    <property type="entry name" value="Hint"/>
    <property type="match status" value="1"/>
</dbReference>
<feature type="region of interest" description="Disordered" evidence="1">
    <location>
        <begin position="87"/>
        <end position="125"/>
    </location>
</feature>
<dbReference type="Pfam" id="PF07591">
    <property type="entry name" value="PT-HINT"/>
    <property type="match status" value="1"/>
</dbReference>
<reference evidence="3 4" key="1">
    <citation type="submission" date="2020-08" db="EMBL/GenBank/DDBJ databases">
        <title>A novel species.</title>
        <authorList>
            <person name="Gao J."/>
        </authorList>
    </citation>
    <scope>NUCLEOTIDE SEQUENCE [LARGE SCALE GENOMIC DNA]</scope>
    <source>
        <strain evidence="3 4">CRPJ-33</strain>
    </source>
</reference>
<accession>A0A7H0HWY2</accession>
<feature type="compositionally biased region" description="Basic and acidic residues" evidence="1">
    <location>
        <begin position="247"/>
        <end position="272"/>
    </location>
</feature>
<name>A0A7H0HWY2_9ACTN</name>
<evidence type="ECO:0000313" key="4">
    <source>
        <dbReference type="Proteomes" id="UP000516230"/>
    </source>
</evidence>
<sequence>MSVLGEARRVLRRRVRRGMPRTDVRLLGLRGRRRGDRGQTPLEYVGLGLVVVAIIGSLVATGIGQELTVKIGAQVCRITGGGDCGDGGGRFDEARDGRDGDGTAPADRPAGNAGDPGDPGGKSPEQLAYEKALKDLRDAQSAEKADQDKAIRAAKELAKILADELGITDALDCITEGDMGACTETLINVLTSLVGGAVGKLAAKYGAPWKWKKAYELIQKLKKHGGDLYDGLTGLVKNRKKVKDAQKALDDAKKKYDPDKKKPDEKKPDDKPTTCPVRHSFLPGTPVLLADGRRVAIERVAVGEKVVATDPYTGRTEARLVEQAITTYDDKHFTRLTVRTAGGPSTVTVTDTHPFWLTDEGRWSDAGDITRGNTLRSEHGEPLPVTAVSRYTERQTTHDLTVRDIHTYYVVAAGSGILVHNNDGPATAPKVDNQDLQNIINSMYKGVGNPNRVGDGSAMAAANAEALGSEAVEGKDHVEKAKQMRAALNNFLTKDEKRLKGGKKVPVVRTEKDIQIARTLMQAIDDAVAGTYKGSKNYPGLDC</sequence>
<feature type="region of interest" description="Disordered" evidence="1">
    <location>
        <begin position="247"/>
        <end position="278"/>
    </location>
</feature>
<dbReference type="KEGG" id="sgj:IAG43_20420"/>
<dbReference type="Gene3D" id="2.170.16.10">
    <property type="entry name" value="Hedgehog/Intein (Hint) domain"/>
    <property type="match status" value="1"/>
</dbReference>
<organism evidence="3 4">
    <name type="scientific">Streptomyces genisteinicus</name>
    <dbReference type="NCBI Taxonomy" id="2768068"/>
    <lineage>
        <taxon>Bacteria</taxon>
        <taxon>Bacillati</taxon>
        <taxon>Actinomycetota</taxon>
        <taxon>Actinomycetes</taxon>
        <taxon>Kitasatosporales</taxon>
        <taxon>Streptomycetaceae</taxon>
        <taxon>Streptomyces</taxon>
    </lineage>
</organism>
<dbReference type="RefSeq" id="WP_187742144.1">
    <property type="nucleotide sequence ID" value="NZ_CP060825.1"/>
</dbReference>
<keyword evidence="2" id="KW-0472">Membrane</keyword>
<keyword evidence="2" id="KW-0812">Transmembrane</keyword>
<proteinExistence type="predicted"/>
<keyword evidence="4" id="KW-1185">Reference proteome</keyword>
<evidence type="ECO:0000313" key="3">
    <source>
        <dbReference type="EMBL" id="QNP65048.1"/>
    </source>
</evidence>
<evidence type="ECO:0000256" key="1">
    <source>
        <dbReference type="SAM" id="MobiDB-lite"/>
    </source>
</evidence>